<dbReference type="InterPro" id="IPR029016">
    <property type="entry name" value="GAF-like_dom_sf"/>
</dbReference>
<feature type="domain" description="PAS" evidence="2">
    <location>
        <begin position="111"/>
        <end position="159"/>
    </location>
</feature>
<dbReference type="Pfam" id="PF13188">
    <property type="entry name" value="PAS_8"/>
    <property type="match status" value="1"/>
</dbReference>
<dbReference type="PROSITE" id="PS50112">
    <property type="entry name" value="PAS"/>
    <property type="match status" value="3"/>
</dbReference>
<keyword evidence="1" id="KW-0472">Membrane</keyword>
<feature type="transmembrane region" description="Helical" evidence="1">
    <location>
        <begin position="59"/>
        <end position="77"/>
    </location>
</feature>
<keyword evidence="1" id="KW-0812">Transmembrane</keyword>
<dbReference type="NCBIfam" id="TIGR00229">
    <property type="entry name" value="sensory_box"/>
    <property type="match status" value="4"/>
</dbReference>
<dbReference type="KEGG" id="mou:OU421_05940"/>
<dbReference type="InterPro" id="IPR013656">
    <property type="entry name" value="PAS_4"/>
</dbReference>
<feature type="domain" description="PAS" evidence="2">
    <location>
        <begin position="491"/>
        <end position="549"/>
    </location>
</feature>
<dbReference type="CDD" id="cd00130">
    <property type="entry name" value="PAS"/>
    <property type="match status" value="3"/>
</dbReference>
<dbReference type="SUPFAM" id="SSF55785">
    <property type="entry name" value="PYP-like sensor domain (PAS domain)"/>
    <property type="match status" value="4"/>
</dbReference>
<proteinExistence type="predicted"/>
<dbReference type="InterPro" id="IPR052155">
    <property type="entry name" value="Biofilm_reg_signaling"/>
</dbReference>
<evidence type="ECO:0000259" key="2">
    <source>
        <dbReference type="PROSITE" id="PS50112"/>
    </source>
</evidence>
<dbReference type="PANTHER" id="PTHR44757:SF2">
    <property type="entry name" value="BIOFILM ARCHITECTURE MAINTENANCE PROTEIN MBAA"/>
    <property type="match status" value="1"/>
</dbReference>
<feature type="domain" description="PAS" evidence="2">
    <location>
        <begin position="365"/>
        <end position="436"/>
    </location>
</feature>
<dbReference type="RefSeq" id="WP_268187690.1">
    <property type="nucleotide sequence ID" value="NZ_CP113361.1"/>
</dbReference>
<dbReference type="AlphaFoldDB" id="A0A9X9T9H4"/>
<dbReference type="Pfam" id="PF08448">
    <property type="entry name" value="PAS_4"/>
    <property type="match status" value="1"/>
</dbReference>
<dbReference type="SMART" id="SM00091">
    <property type="entry name" value="PAS"/>
    <property type="match status" value="4"/>
</dbReference>
<evidence type="ECO:0000256" key="1">
    <source>
        <dbReference type="SAM" id="Phobius"/>
    </source>
</evidence>
<accession>A0A9X9T9H4</accession>
<dbReference type="InterPro" id="IPR035965">
    <property type="entry name" value="PAS-like_dom_sf"/>
</dbReference>
<dbReference type="Gene3D" id="3.30.450.40">
    <property type="match status" value="1"/>
</dbReference>
<reference evidence="3" key="1">
    <citation type="submission" date="2022-11" db="EMBL/GenBank/DDBJ databases">
        <title>Complete genome sequence of Methanogenium organophilum DSM 3596.</title>
        <authorList>
            <person name="Chen S.-C."/>
            <person name="Lai S.-J."/>
            <person name="You Y.-T."/>
        </authorList>
    </citation>
    <scope>NUCLEOTIDE SEQUENCE</scope>
    <source>
        <strain evidence="3">DSM 3596</strain>
    </source>
</reference>
<gene>
    <name evidence="3" type="ORF">OU421_05940</name>
</gene>
<organism evidence="3 4">
    <name type="scientific">Methanogenium organophilum</name>
    <dbReference type="NCBI Taxonomy" id="2199"/>
    <lineage>
        <taxon>Archaea</taxon>
        <taxon>Methanobacteriati</taxon>
        <taxon>Methanobacteriota</taxon>
        <taxon>Stenosarchaea group</taxon>
        <taxon>Methanomicrobia</taxon>
        <taxon>Methanomicrobiales</taxon>
        <taxon>Methanomicrobiaceae</taxon>
        <taxon>Methanogenium</taxon>
    </lineage>
</organism>
<evidence type="ECO:0000313" key="3">
    <source>
        <dbReference type="EMBL" id="WAI02411.1"/>
    </source>
</evidence>
<dbReference type="EMBL" id="CP113361">
    <property type="protein sequence ID" value="WAI02411.1"/>
    <property type="molecule type" value="Genomic_DNA"/>
</dbReference>
<evidence type="ECO:0000313" key="4">
    <source>
        <dbReference type="Proteomes" id="UP001163096"/>
    </source>
</evidence>
<feature type="transmembrane region" description="Helical" evidence="1">
    <location>
        <begin position="22"/>
        <end position="47"/>
    </location>
</feature>
<dbReference type="Proteomes" id="UP001163096">
    <property type="component" value="Chromosome"/>
</dbReference>
<keyword evidence="4" id="KW-1185">Reference proteome</keyword>
<dbReference type="GeneID" id="76834624"/>
<dbReference type="Pfam" id="PF13426">
    <property type="entry name" value="PAS_9"/>
    <property type="match status" value="2"/>
</dbReference>
<sequence>MGSICQDSQSALKLTVLGSLTILSFVVVTAGLSVGVSILLAHLFYIPIVLEAYWFHRKVPLYAVCIGVTYLLLVVGFGSAPLVIFTAAGRSVLFVAISVLTGYLSAQLHDEEQRFTRLVGSVNDPLLWMNGSGTVAYVNDAYCTLAGITSEAIIGTSYIPIFFRNSASEMDEFLSSLSEEHPAGMIESVTVGSDRCDHVVQWNVRTHYTEDGRISGSITIGRDITSLREAESGLTRNVETLKAIFTNARECLIIGLCDKDGMPGRILDVNRYGCTIFGYTHTEMQSFQVKDLFPDVLGYIYAAMEAGDVGITDGHIEVRARGKDGARFPVEVAVSSYEMHNERFFVLAMRDITAWVSAQKTLEESERRFRDFADFLPLPAFELESKGKILFRNKTAKTFFGYDEADWLEGLIIYSLISTGEQPELREMFQICLVKDTIISNEFTALRKDGSTFPAMIYCCRMMEDGVVTGLRMLVADLTDQRGMELALNRSETMYRTVFENTGTSMFLLNADGTIVNTNRTGAELVGYPLGALLSGEHTFADMLVEEDQIGFRENAVQMFAGTIPPRTLPSVGLLDAGGMRHDTRITLSFIPDSYQLAVSLTDETGKNQSERLISVANGIIQLIIYENDTDHLLSAACTEFGRLDQYYVVSLSLCRNGELIPSGISSPSFQETNVSFISTSSAPKEAVATKMVSYSPWVTGKEEGNAAEEIDVFVLPMIASDQVEGVLSVFIQSSATVTEQELTTLQALANDIAYGIWSRRIEEEKVEALSQIERNMEELSILNDHIRNPLQVILGLAEIGEERYYEAMSEQVNEIDGIVRRLDQRCLESEKIRDFLQKHYHFNIKSN</sequence>
<name>A0A9X9T9H4_METOG</name>
<dbReference type="PANTHER" id="PTHR44757">
    <property type="entry name" value="DIGUANYLATE CYCLASE DGCP"/>
    <property type="match status" value="1"/>
</dbReference>
<keyword evidence="1" id="KW-1133">Transmembrane helix</keyword>
<dbReference type="InterPro" id="IPR000014">
    <property type="entry name" value="PAS"/>
</dbReference>
<protein>
    <submittedName>
        <fullName evidence="3">PAS domain S-box protein</fullName>
    </submittedName>
</protein>
<dbReference type="SUPFAM" id="SSF55781">
    <property type="entry name" value="GAF domain-like"/>
    <property type="match status" value="1"/>
</dbReference>
<dbReference type="Gene3D" id="3.30.450.20">
    <property type="entry name" value="PAS domain"/>
    <property type="match status" value="4"/>
</dbReference>